<dbReference type="RefSeq" id="WP_005496727.1">
    <property type="nucleotide sequence ID" value="NZ_ABIC01000004.1"/>
</dbReference>
<organism evidence="2 3">
    <name type="scientific">Shewanella benthica KT99</name>
    <dbReference type="NCBI Taxonomy" id="314608"/>
    <lineage>
        <taxon>Bacteria</taxon>
        <taxon>Pseudomonadati</taxon>
        <taxon>Pseudomonadota</taxon>
        <taxon>Gammaproteobacteria</taxon>
        <taxon>Alteromonadales</taxon>
        <taxon>Shewanellaceae</taxon>
        <taxon>Shewanella</taxon>
    </lineage>
</organism>
<keyword evidence="3" id="KW-1185">Reference proteome</keyword>
<feature type="signal peptide" evidence="1">
    <location>
        <begin position="1"/>
        <end position="19"/>
    </location>
</feature>
<reference evidence="2 3" key="1">
    <citation type="submission" date="2007-10" db="EMBL/GenBank/DDBJ databases">
        <authorList>
            <person name="Yayanos A."/>
            <person name="Ferriera S."/>
            <person name="Johnson J."/>
            <person name="Kravitz S."/>
            <person name="Halpern A."/>
            <person name="Remington K."/>
            <person name="Beeson K."/>
            <person name="Tran B."/>
            <person name="Rogers Y.-H."/>
            <person name="Friedman R."/>
            <person name="Venter J.C."/>
        </authorList>
    </citation>
    <scope>NUCLEOTIDE SEQUENCE [LARGE SCALE GENOMIC DNA]</scope>
    <source>
        <strain evidence="2 3">KT99</strain>
    </source>
</reference>
<name>A9CZA9_9GAMM</name>
<evidence type="ECO:0000313" key="3">
    <source>
        <dbReference type="Proteomes" id="UP000005839"/>
    </source>
</evidence>
<dbReference type="Proteomes" id="UP000005839">
    <property type="component" value="Unassembled WGS sequence"/>
</dbReference>
<protein>
    <submittedName>
        <fullName evidence="2">Uncharacterized protein</fullName>
    </submittedName>
</protein>
<dbReference type="AlphaFoldDB" id="A9CZA9"/>
<keyword evidence="1" id="KW-0732">Signal</keyword>
<dbReference type="STRING" id="314608.KT99_12914"/>
<accession>A9CZA9</accession>
<gene>
    <name evidence="2" type="ORF">KT99_12914</name>
</gene>
<sequence>MNKVLLMAGLFLFHTTASAANIIIDKMGVDEKDYIFDMHECTELSQQAQKKQTAGGLVSGAALGAAAGATSGGSGTDGAKTGMAIGVVWCSGKKPR</sequence>
<evidence type="ECO:0000256" key="1">
    <source>
        <dbReference type="SAM" id="SignalP"/>
    </source>
</evidence>
<proteinExistence type="predicted"/>
<dbReference type="EMBL" id="ABIC01000004">
    <property type="protein sequence ID" value="EDQ02271.1"/>
    <property type="molecule type" value="Genomic_DNA"/>
</dbReference>
<comment type="caution">
    <text evidence="2">The sequence shown here is derived from an EMBL/GenBank/DDBJ whole genome shotgun (WGS) entry which is preliminary data.</text>
</comment>
<evidence type="ECO:0000313" key="2">
    <source>
        <dbReference type="EMBL" id="EDQ02271.1"/>
    </source>
</evidence>
<feature type="chain" id="PRO_5002736217" evidence="1">
    <location>
        <begin position="20"/>
        <end position="96"/>
    </location>
</feature>